<organism evidence="8 9">
    <name type="scientific">Potamilus streckersoni</name>
    <dbReference type="NCBI Taxonomy" id="2493646"/>
    <lineage>
        <taxon>Eukaryota</taxon>
        <taxon>Metazoa</taxon>
        <taxon>Spiralia</taxon>
        <taxon>Lophotrochozoa</taxon>
        <taxon>Mollusca</taxon>
        <taxon>Bivalvia</taxon>
        <taxon>Autobranchia</taxon>
        <taxon>Heteroconchia</taxon>
        <taxon>Palaeoheterodonta</taxon>
        <taxon>Unionida</taxon>
        <taxon>Unionoidea</taxon>
        <taxon>Unionidae</taxon>
        <taxon>Ambleminae</taxon>
        <taxon>Lampsilini</taxon>
        <taxon>Potamilus</taxon>
    </lineage>
</organism>
<dbReference type="SUPFAM" id="SSF50486">
    <property type="entry name" value="FMT C-terminal domain-like"/>
    <property type="match status" value="1"/>
</dbReference>
<dbReference type="Gene3D" id="3.40.50.12230">
    <property type="match status" value="1"/>
</dbReference>
<dbReference type="InterPro" id="IPR005793">
    <property type="entry name" value="Formyl_trans_C"/>
</dbReference>
<keyword evidence="9" id="KW-1185">Reference proteome</keyword>
<dbReference type="InterPro" id="IPR036477">
    <property type="entry name" value="Formyl_transf_N_sf"/>
</dbReference>
<dbReference type="Pfam" id="PF02911">
    <property type="entry name" value="Formyl_trans_C"/>
    <property type="match status" value="1"/>
</dbReference>
<dbReference type="HAMAP" id="MF_00182">
    <property type="entry name" value="Formyl_trans"/>
    <property type="match status" value="1"/>
</dbReference>
<dbReference type="GO" id="GO:0004479">
    <property type="term" value="F:methionyl-tRNA formyltransferase activity"/>
    <property type="evidence" value="ECO:0007669"/>
    <property type="project" value="UniProtKB-EC"/>
</dbReference>
<proteinExistence type="inferred from homology"/>
<comment type="caution">
    <text evidence="8">The sequence shown here is derived from an EMBL/GenBank/DDBJ whole genome shotgun (WGS) entry which is preliminary data.</text>
</comment>
<dbReference type="InterPro" id="IPR011034">
    <property type="entry name" value="Formyl_transferase-like_C_sf"/>
</dbReference>
<evidence type="ECO:0000256" key="3">
    <source>
        <dbReference type="ARBA" id="ARBA00014185"/>
    </source>
</evidence>
<dbReference type="InterPro" id="IPR044135">
    <property type="entry name" value="Met-tRNA-FMT_C"/>
</dbReference>
<evidence type="ECO:0000259" key="7">
    <source>
        <dbReference type="Pfam" id="PF02911"/>
    </source>
</evidence>
<comment type="similarity">
    <text evidence="1">Belongs to the Fmt family.</text>
</comment>
<protein>
    <recommendedName>
        <fullName evidence="3">Methionyl-tRNA formyltransferase, mitochondrial</fullName>
        <ecNumber evidence="2">2.1.2.9</ecNumber>
    </recommendedName>
</protein>
<feature type="domain" description="Formyl transferase C-terminal" evidence="7">
    <location>
        <begin position="202"/>
        <end position="302"/>
    </location>
</feature>
<evidence type="ECO:0000256" key="4">
    <source>
        <dbReference type="ARBA" id="ARBA00022679"/>
    </source>
</evidence>
<gene>
    <name evidence="8" type="ORF">CHS0354_000733</name>
</gene>
<reference evidence="8" key="2">
    <citation type="journal article" date="2021" name="Genome Biol. Evol.">
        <title>Developing a high-quality reference genome for a parasitic bivalve with doubly uniparental inheritance (Bivalvia: Unionida).</title>
        <authorList>
            <person name="Smith C.H."/>
        </authorList>
    </citation>
    <scope>NUCLEOTIDE SEQUENCE</scope>
    <source>
        <strain evidence="8">CHS0354</strain>
        <tissue evidence="8">Mantle</tissue>
    </source>
</reference>
<dbReference type="AlphaFoldDB" id="A0AAE0T760"/>
<dbReference type="PANTHER" id="PTHR11138:SF5">
    <property type="entry name" value="METHIONYL-TRNA FORMYLTRANSFERASE, MITOCHONDRIAL"/>
    <property type="match status" value="1"/>
</dbReference>
<dbReference type="NCBIfam" id="TIGR00460">
    <property type="entry name" value="fmt"/>
    <property type="match status" value="1"/>
</dbReference>
<evidence type="ECO:0000256" key="2">
    <source>
        <dbReference type="ARBA" id="ARBA00012261"/>
    </source>
</evidence>
<evidence type="ECO:0000256" key="1">
    <source>
        <dbReference type="ARBA" id="ARBA00010699"/>
    </source>
</evidence>
<reference evidence="8" key="3">
    <citation type="submission" date="2023-05" db="EMBL/GenBank/DDBJ databases">
        <authorList>
            <person name="Smith C.H."/>
        </authorList>
    </citation>
    <scope>NUCLEOTIDE SEQUENCE</scope>
    <source>
        <strain evidence="8">CHS0354</strain>
        <tissue evidence="8">Mantle</tissue>
    </source>
</reference>
<dbReference type="PANTHER" id="PTHR11138">
    <property type="entry name" value="METHIONYL-TRNA FORMYLTRANSFERASE"/>
    <property type="match status" value="1"/>
</dbReference>
<dbReference type="Proteomes" id="UP001195483">
    <property type="component" value="Unassembled WGS sequence"/>
</dbReference>
<dbReference type="CDD" id="cd08704">
    <property type="entry name" value="Met_tRNA_FMT_C"/>
    <property type="match status" value="1"/>
</dbReference>
<dbReference type="Pfam" id="PF00551">
    <property type="entry name" value="Formyl_trans_N"/>
    <property type="match status" value="1"/>
</dbReference>
<dbReference type="EMBL" id="JAEAOA010000085">
    <property type="protein sequence ID" value="KAK3605067.1"/>
    <property type="molecule type" value="Genomic_DNA"/>
</dbReference>
<evidence type="ECO:0000313" key="8">
    <source>
        <dbReference type="EMBL" id="KAK3605067.1"/>
    </source>
</evidence>
<keyword evidence="5" id="KW-0648">Protein biosynthesis</keyword>
<feature type="domain" description="Formyl transferase N-terminal" evidence="6">
    <location>
        <begin position="18"/>
        <end position="178"/>
    </location>
</feature>
<dbReference type="CDD" id="cd08646">
    <property type="entry name" value="FMT_core_Met-tRNA-FMT_N"/>
    <property type="match status" value="1"/>
</dbReference>
<dbReference type="InterPro" id="IPR002376">
    <property type="entry name" value="Formyl_transf_N"/>
</dbReference>
<name>A0AAE0T760_9BIVA</name>
<evidence type="ECO:0000256" key="5">
    <source>
        <dbReference type="ARBA" id="ARBA00022917"/>
    </source>
</evidence>
<dbReference type="InterPro" id="IPR041711">
    <property type="entry name" value="Met-tRNA-FMT_N"/>
</dbReference>
<dbReference type="EC" id="2.1.2.9" evidence="2"/>
<reference evidence="8" key="1">
    <citation type="journal article" date="2021" name="Genome Biol. Evol.">
        <title>A High-Quality Reference Genome for a Parasitic Bivalve with Doubly Uniparental Inheritance (Bivalvia: Unionida).</title>
        <authorList>
            <person name="Smith C.H."/>
        </authorList>
    </citation>
    <scope>NUCLEOTIDE SEQUENCE</scope>
    <source>
        <strain evidence="8">CHS0354</strain>
    </source>
</reference>
<sequence length="308" mass="34551">MGTPAFSVPSLEKIVECKNQLELSIPLVVTSLDKPRRNRRGFPQPTPVKAKAISLGIPVFEVEDLKSSYFFEKLRDIKPDVIIVVAFRILPKEVFSIPTKGIFNLHASLLPKYRGAAPIQWAIINGDKATGVTTFFLEEKVDVGSIILQHSLDVLPNESGSELSLRLSQLGANAVIETLEKIKSNKYELTAQNPDLATKAPKLTKENTKINWNQPAIRVHNFIRALSERPTAWTLFNKKQLKIFRSALVTDTLSTNTANIGEWRIEKNRIFVTCQNKSEIEICELQMEGKNRMTANEFAKGARLSNIP</sequence>
<keyword evidence="4" id="KW-0808">Transferase</keyword>
<dbReference type="SUPFAM" id="SSF53328">
    <property type="entry name" value="Formyltransferase"/>
    <property type="match status" value="1"/>
</dbReference>
<accession>A0AAE0T760</accession>
<evidence type="ECO:0000259" key="6">
    <source>
        <dbReference type="Pfam" id="PF00551"/>
    </source>
</evidence>
<evidence type="ECO:0000313" key="9">
    <source>
        <dbReference type="Proteomes" id="UP001195483"/>
    </source>
</evidence>
<dbReference type="GO" id="GO:0005829">
    <property type="term" value="C:cytosol"/>
    <property type="evidence" value="ECO:0007669"/>
    <property type="project" value="TreeGrafter"/>
</dbReference>
<dbReference type="InterPro" id="IPR005794">
    <property type="entry name" value="Fmt"/>
</dbReference>